<reference evidence="1 2" key="1">
    <citation type="submission" date="2020-01" db="EMBL/GenBank/DDBJ databases">
        <authorList>
            <person name="Liu G."/>
            <person name="Liu B."/>
        </authorList>
    </citation>
    <scope>NUCLEOTIDE SEQUENCE [LARGE SCALE GENOMIC DNA]</scope>
    <source>
        <strain evidence="1 2">FJAT-51161</strain>
    </source>
</reference>
<name>A0ABX7ASA7_9BACI</name>
<dbReference type="Proteomes" id="UP000596049">
    <property type="component" value="Chromosome"/>
</dbReference>
<evidence type="ECO:0000313" key="1">
    <source>
        <dbReference type="EMBL" id="QQP12848.1"/>
    </source>
</evidence>
<keyword evidence="2" id="KW-1185">Reference proteome</keyword>
<dbReference type="EMBL" id="CP067341">
    <property type="protein sequence ID" value="QQP12848.1"/>
    <property type="molecule type" value="Genomic_DNA"/>
</dbReference>
<proteinExistence type="predicted"/>
<protein>
    <submittedName>
        <fullName evidence="1">Uncharacterized protein</fullName>
    </submittedName>
</protein>
<dbReference type="RefSeq" id="WP_053595847.1">
    <property type="nucleotide sequence ID" value="NZ_CP067341.1"/>
</dbReference>
<gene>
    <name evidence="1" type="ORF">FJQ98_01790</name>
</gene>
<accession>A0ABX7ASA7</accession>
<organism evidence="1 2">
    <name type="scientific">Lysinibacillus agricola</name>
    <dbReference type="NCBI Taxonomy" id="2590012"/>
    <lineage>
        <taxon>Bacteria</taxon>
        <taxon>Bacillati</taxon>
        <taxon>Bacillota</taxon>
        <taxon>Bacilli</taxon>
        <taxon>Bacillales</taxon>
        <taxon>Bacillaceae</taxon>
        <taxon>Lysinibacillus</taxon>
    </lineage>
</organism>
<evidence type="ECO:0000313" key="2">
    <source>
        <dbReference type="Proteomes" id="UP000596049"/>
    </source>
</evidence>
<sequence length="165" mass="18604">MQLIKKSNMKLTIVVTMIISLFILPFGSTAMATEDFEQKGTIIAESVYYNTLTKKYEFDTEFALSNGLTKNEVNNAEAYFESLSVTEVEQMNNEIGFDESLEMQNGEITPSFIPAILIPIAKYLIGTAGAVIIYHVITYGIIKACKNLKGEYWFFTDFCETNGWL</sequence>